<evidence type="ECO:0000256" key="1">
    <source>
        <dbReference type="ARBA" id="ARBA00005417"/>
    </source>
</evidence>
<dbReference type="SMART" id="SM00382">
    <property type="entry name" value="AAA"/>
    <property type="match status" value="1"/>
</dbReference>
<keyword evidence="8 9" id="KW-0131">Cell cycle</keyword>
<feature type="domain" description="ABC transporter" evidence="10">
    <location>
        <begin position="2"/>
        <end position="232"/>
    </location>
</feature>
<organism evidence="11 12">
    <name type="scientific">Candidatus Nealsonbacteria bacterium CG_4_10_14_0_8_um_filter_35_10</name>
    <dbReference type="NCBI Taxonomy" id="1974683"/>
    <lineage>
        <taxon>Bacteria</taxon>
        <taxon>Candidatus Nealsoniibacteriota</taxon>
    </lineage>
</organism>
<comment type="function">
    <text evidence="9">Part of the ABC transporter FtsEX involved in cellular division.</text>
</comment>
<accession>A0A2M7R8T8</accession>
<dbReference type="PANTHER" id="PTHR24220:SF470">
    <property type="entry name" value="CELL DIVISION ATP-BINDING PROTEIN FTSE"/>
    <property type="match status" value="1"/>
</dbReference>
<dbReference type="PROSITE" id="PS50893">
    <property type="entry name" value="ABC_TRANSPORTER_2"/>
    <property type="match status" value="1"/>
</dbReference>
<keyword evidence="6 9" id="KW-0067">ATP-binding</keyword>
<evidence type="ECO:0000256" key="7">
    <source>
        <dbReference type="ARBA" id="ARBA00023136"/>
    </source>
</evidence>
<dbReference type="Proteomes" id="UP000230055">
    <property type="component" value="Unassembled WGS sequence"/>
</dbReference>
<evidence type="ECO:0000256" key="3">
    <source>
        <dbReference type="ARBA" id="ARBA00022475"/>
    </source>
</evidence>
<evidence type="ECO:0000256" key="2">
    <source>
        <dbReference type="ARBA" id="ARBA00020019"/>
    </source>
</evidence>
<comment type="similarity">
    <text evidence="1 9">Belongs to the ABC transporter superfamily.</text>
</comment>
<dbReference type="EMBL" id="PFLX01000011">
    <property type="protein sequence ID" value="PIY91012.1"/>
    <property type="molecule type" value="Genomic_DNA"/>
</dbReference>
<keyword evidence="3 9" id="KW-1003">Cell membrane</keyword>
<dbReference type="InterPro" id="IPR005286">
    <property type="entry name" value="Cell_div_FtsE"/>
</dbReference>
<dbReference type="FunFam" id="3.40.50.300:FF:000056">
    <property type="entry name" value="Cell division ATP-binding protein FtsE"/>
    <property type="match status" value="1"/>
</dbReference>
<protein>
    <recommendedName>
        <fullName evidence="2 9">Cell division ATP-binding protein FtsE</fullName>
    </recommendedName>
</protein>
<dbReference type="InterPro" id="IPR015854">
    <property type="entry name" value="ABC_transpr_LolD-like"/>
</dbReference>
<dbReference type="SUPFAM" id="SSF52540">
    <property type="entry name" value="P-loop containing nucleoside triphosphate hydrolases"/>
    <property type="match status" value="1"/>
</dbReference>
<proteinExistence type="inferred from homology"/>
<dbReference type="GO" id="GO:0005886">
    <property type="term" value="C:plasma membrane"/>
    <property type="evidence" value="ECO:0007669"/>
    <property type="project" value="UniProtKB-SubCell"/>
</dbReference>
<comment type="subunit">
    <text evidence="9">Homodimer. Forms a membrane-associated complex with FtsX.</text>
</comment>
<reference evidence="12" key="1">
    <citation type="submission" date="2017-09" db="EMBL/GenBank/DDBJ databases">
        <title>Depth-based differentiation of microbial function through sediment-hosted aquifers and enrichment of novel symbionts in the deep terrestrial subsurface.</title>
        <authorList>
            <person name="Probst A.J."/>
            <person name="Ladd B."/>
            <person name="Jarett J.K."/>
            <person name="Geller-Mcgrath D.E."/>
            <person name="Sieber C.M.K."/>
            <person name="Emerson J.B."/>
            <person name="Anantharaman K."/>
            <person name="Thomas B.C."/>
            <person name="Malmstrom R."/>
            <person name="Stieglmeier M."/>
            <person name="Klingl A."/>
            <person name="Woyke T."/>
            <person name="Ryan C.M."/>
            <person name="Banfield J.F."/>
        </authorList>
    </citation>
    <scope>NUCLEOTIDE SEQUENCE [LARGE SCALE GENOMIC DNA]</scope>
</reference>
<evidence type="ECO:0000313" key="12">
    <source>
        <dbReference type="Proteomes" id="UP000230055"/>
    </source>
</evidence>
<dbReference type="PANTHER" id="PTHR24220">
    <property type="entry name" value="IMPORT ATP-BINDING PROTEIN"/>
    <property type="match status" value="1"/>
</dbReference>
<dbReference type="InterPro" id="IPR003593">
    <property type="entry name" value="AAA+_ATPase"/>
</dbReference>
<evidence type="ECO:0000256" key="4">
    <source>
        <dbReference type="ARBA" id="ARBA00022618"/>
    </source>
</evidence>
<dbReference type="Pfam" id="PF00005">
    <property type="entry name" value="ABC_tran"/>
    <property type="match status" value="1"/>
</dbReference>
<dbReference type="Gene3D" id="3.40.50.300">
    <property type="entry name" value="P-loop containing nucleotide triphosphate hydrolases"/>
    <property type="match status" value="1"/>
</dbReference>
<keyword evidence="5 9" id="KW-0547">Nucleotide-binding</keyword>
<evidence type="ECO:0000256" key="8">
    <source>
        <dbReference type="ARBA" id="ARBA00023306"/>
    </source>
</evidence>
<dbReference type="AlphaFoldDB" id="A0A2M7R8T8"/>
<evidence type="ECO:0000256" key="9">
    <source>
        <dbReference type="RuleBase" id="RU365094"/>
    </source>
</evidence>
<evidence type="ECO:0000259" key="10">
    <source>
        <dbReference type="PROSITE" id="PS50893"/>
    </source>
</evidence>
<dbReference type="GO" id="GO:0005524">
    <property type="term" value="F:ATP binding"/>
    <property type="evidence" value="ECO:0007669"/>
    <property type="project" value="UniProtKB-UniRule"/>
</dbReference>
<sequence>MIRFQNITKIYPTHPSGGYPTLALDDISFEIKEKEFVSIAGRSGAGKTTLLKLILAEEEPTKGRVFFRDEDIHKIKKSHLPNLRRKIGVVFQDYKLLPSKTVYENVAYVLEVIGASDLEISQRVPEVLEIVDLADKINNFPAQLSQGERQRATIARAFIHRPDVILADEPTGNLDPYNSAEIVRLLLKINELGTTIILATHNKEIINSLEKRVITLEAGRVIRDEEKGRFIL</sequence>
<dbReference type="InterPro" id="IPR017871">
    <property type="entry name" value="ABC_transporter-like_CS"/>
</dbReference>
<evidence type="ECO:0000313" key="11">
    <source>
        <dbReference type="EMBL" id="PIY91012.1"/>
    </source>
</evidence>
<keyword evidence="7 9" id="KW-0472">Membrane</keyword>
<dbReference type="GO" id="GO:0051301">
    <property type="term" value="P:cell division"/>
    <property type="evidence" value="ECO:0007669"/>
    <property type="project" value="UniProtKB-UniRule"/>
</dbReference>
<dbReference type="NCBIfam" id="TIGR02673">
    <property type="entry name" value="FtsE"/>
    <property type="match status" value="1"/>
</dbReference>
<name>A0A2M7R8T8_9BACT</name>
<evidence type="ECO:0000256" key="5">
    <source>
        <dbReference type="ARBA" id="ARBA00022741"/>
    </source>
</evidence>
<dbReference type="GO" id="GO:0016887">
    <property type="term" value="F:ATP hydrolysis activity"/>
    <property type="evidence" value="ECO:0007669"/>
    <property type="project" value="InterPro"/>
</dbReference>
<gene>
    <name evidence="9 11" type="primary">ftsE</name>
    <name evidence="11" type="ORF">COY72_00405</name>
</gene>
<dbReference type="PROSITE" id="PS00211">
    <property type="entry name" value="ABC_TRANSPORTER_1"/>
    <property type="match status" value="1"/>
</dbReference>
<keyword evidence="4 9" id="KW-0132">Cell division</keyword>
<evidence type="ECO:0000256" key="6">
    <source>
        <dbReference type="ARBA" id="ARBA00022840"/>
    </source>
</evidence>
<dbReference type="InterPro" id="IPR027417">
    <property type="entry name" value="P-loop_NTPase"/>
</dbReference>
<comment type="subcellular location">
    <subcellularLocation>
        <location evidence="9">Cell membrane</location>
        <topology evidence="9">Peripheral membrane protein</topology>
        <orientation evidence="9">Cytoplasmic side</orientation>
    </subcellularLocation>
</comment>
<comment type="caution">
    <text evidence="11">The sequence shown here is derived from an EMBL/GenBank/DDBJ whole genome shotgun (WGS) entry which is preliminary data.</text>
</comment>
<dbReference type="GO" id="GO:0022857">
    <property type="term" value="F:transmembrane transporter activity"/>
    <property type="evidence" value="ECO:0007669"/>
    <property type="project" value="TreeGrafter"/>
</dbReference>
<dbReference type="InterPro" id="IPR003439">
    <property type="entry name" value="ABC_transporter-like_ATP-bd"/>
</dbReference>